<protein>
    <submittedName>
        <fullName evidence="3">PRELI/MSF1 domain-containing protein</fullName>
    </submittedName>
</protein>
<feature type="domain" description="PRELI/MSF1" evidence="1">
    <location>
        <begin position="21"/>
        <end position="143"/>
    </location>
</feature>
<dbReference type="WBParaSite" id="ALUE_0000128801-mRNA-1">
    <property type="protein sequence ID" value="ALUE_0000128801-mRNA-1"/>
    <property type="gene ID" value="ALUE_0000128801"/>
</dbReference>
<organism evidence="2 3">
    <name type="scientific">Ascaris lumbricoides</name>
    <name type="common">Giant roundworm</name>
    <dbReference type="NCBI Taxonomy" id="6252"/>
    <lineage>
        <taxon>Eukaryota</taxon>
        <taxon>Metazoa</taxon>
        <taxon>Ecdysozoa</taxon>
        <taxon>Nematoda</taxon>
        <taxon>Chromadorea</taxon>
        <taxon>Rhabditida</taxon>
        <taxon>Spirurina</taxon>
        <taxon>Ascaridomorpha</taxon>
        <taxon>Ascaridoidea</taxon>
        <taxon>Ascarididae</taxon>
        <taxon>Ascaris</taxon>
    </lineage>
</organism>
<dbReference type="InterPro" id="IPR006797">
    <property type="entry name" value="PRELI/MSF1_dom"/>
</dbReference>
<dbReference type="Proteomes" id="UP000036681">
    <property type="component" value="Unplaced"/>
</dbReference>
<reference evidence="3" key="1">
    <citation type="submission" date="2017-02" db="UniProtKB">
        <authorList>
            <consortium name="WormBaseParasite"/>
        </authorList>
    </citation>
    <scope>IDENTIFICATION</scope>
</reference>
<dbReference type="PROSITE" id="PS50904">
    <property type="entry name" value="PRELI_MSF1"/>
    <property type="match status" value="1"/>
</dbReference>
<dbReference type="Pfam" id="PF04707">
    <property type="entry name" value="PRELI"/>
    <property type="match status" value="1"/>
</dbReference>
<keyword evidence="2" id="KW-1185">Reference proteome</keyword>
<evidence type="ECO:0000259" key="1">
    <source>
        <dbReference type="PROSITE" id="PS50904"/>
    </source>
</evidence>
<name>A0A0M3HIE3_ASCLU</name>
<sequence>MRSRKDGFVKFKGTQVIGAMVQTYQSPVRVYKYPFEIVMAAYQKRFPTCPQIPIFVGSEITYEYHSEDGAEEVIERKCQLNVEAPYLVKKVLPYSFEIGELGLAPNLIFSPSLYVKAADVILFVCLFPGYPLCLRLYQSLSSL</sequence>
<accession>A0A0M3HIE3</accession>
<proteinExistence type="predicted"/>
<dbReference type="AlphaFoldDB" id="A0A0M3HIE3"/>
<evidence type="ECO:0000313" key="2">
    <source>
        <dbReference type="Proteomes" id="UP000036681"/>
    </source>
</evidence>
<evidence type="ECO:0000313" key="3">
    <source>
        <dbReference type="WBParaSite" id="ALUE_0000128801-mRNA-1"/>
    </source>
</evidence>